<dbReference type="PANTHER" id="PTHR24121:SF23">
    <property type="entry name" value="NO MECHANORECEPTOR POTENTIAL C, ISOFORM H"/>
    <property type="match status" value="1"/>
</dbReference>
<keyword evidence="2" id="KW-0472">Membrane</keyword>
<feature type="compositionally biased region" description="Acidic residues" evidence="1">
    <location>
        <begin position="354"/>
        <end position="364"/>
    </location>
</feature>
<sequence length="1515" mass="168303">MDYFLSSQPSASVADSRSNSNKKGHPWQAALRKLDEERVLLDDDDVSGGKERYSTEPHSKNPFDSPPPSSSQLATSRLVDHHNHNGHGSGSDLHNRPGHRTETQAQSHSLAHSHSARPSRRRPRVFPASSGDSNAQSPSERAAVGAATESMEVALQDTSKTTTSSSSATASVSSPSSSTRPHNSNSSNPNNSSTDSDSGIRLEPKLTRIHQQHHQQHHHTGDINTNTYRHHRDQRHQEQPSNHYRGAPDKILMSRTSRTLHSHNNPNNPFDSSNSPSHNRYNPFASSSSPSPNRFNPFGSSSSFTPAPNPYNQFGSGHSKSPRANTNPFEEDFSVQSSQHASVNQHEHEQHQEIDDDDNDDQDVYYDAAPSSTVLDVYGMMSDPAVSPAHPDSSTKPFGHSPDMYEQRLKAASPPPSPPTMPPTMPPTLDSSTFDISTSNTNSGSPSLEQRERLGLHMLCAEATSQDDIAWRNALYLLRVKPELAQVLDNQGRTALHAACSAVQQSAQQQQQTDLLDPEQEKPPSHQQPISPPDYFIRALLLANPSAPQKGDADGRLPIHLVADSSGDISTLQLLVEANPTSIASRDAMGWTPLHLLLINTLTPVTKKHVHILLGMTLPPPPAEHQSIRQRRGDHLGLKVEQLNRMLSNHKNRLKAPQRWQVPEEILNSYPEDIQVCLQQLQQWEKKRARREKHKQALQEEQKDQDQSQQNGSEENGDITADQEGNPAAMATLVDHQLPLHIVVQRGLLELVKQRHKEQPASMSKGRPPRHRGASMLSQLPAIQRNLIAVVRVLLYAFPEGLVARDCNGHTPLMIAMTAATQVVPNQELLDLLLGKCTVGFASLPSWVEDLPLPTQLSFGQKRGLSTQQQRYCNPAMVSTFDTCQLPLHIAAEEWGDQAALILAVYESYPGAIHVQDARGRMPLHVLLKNFRRVSPDPRVVALLLSDRVARTHTDEGELPFDLLVACAPFLPKDPMRFDLDIMSDRNSLHPDPCKAFQPIFQASIITSSWDAQQMFTSNQSPLIRRAQANSFLWRLRSLPPWLRRQACNVPFVQEIIVEELSSPLKCAFVFAQGLVLLFLLIVFRRQMERFIETTGLDGMPSLSQTNDTDASGINFFDGTGQEVVDSFFFDPSIRYEPWNTLVIYGLSACSISFQAIFWALSGSLNEFQRLCLLNLRRWIDLATAFITVLTSALIHEGFPDEVIFILGTVSTGLLWCSVIGFLADWWYGMAFLVGGMARIASALVWPLLFAIVCIVAFSEMIYTLQVDCADGSIASSTCSLRDAYQLVYYLLLGEPIVEIGSPERLPPGLAILLATFALVALLFVLCVAMVIVFMALKCERENVALDSYWEPKLAFVLASQDTKFAASQRRKDPSVAAPSSMDVLEARLEELWGICICLLWGSRKQRYWYAMPSSAWKRLGLRVVACVTIPLWLLLGLATLGILLPPQVRQIVFRPRQGLHSGCRSPEATRDIFASQIAGVRNEIVKLKDMSFEQNSDIHDEIHQLKVMIAKASS</sequence>
<dbReference type="InterPro" id="IPR036770">
    <property type="entry name" value="Ankyrin_rpt-contain_sf"/>
</dbReference>
<dbReference type="SUPFAM" id="SSF48403">
    <property type="entry name" value="Ankyrin repeat"/>
    <property type="match status" value="1"/>
</dbReference>
<dbReference type="InterPro" id="IPR002110">
    <property type="entry name" value="Ankyrin_rpt"/>
</dbReference>
<keyword evidence="4" id="KW-1185">Reference proteome</keyword>
<dbReference type="EMBL" id="CAICTM010000851">
    <property type="protein sequence ID" value="CAB9517374.1"/>
    <property type="molecule type" value="Genomic_DNA"/>
</dbReference>
<feature type="compositionally biased region" description="Polar residues" evidence="1">
    <location>
        <begin position="310"/>
        <end position="343"/>
    </location>
</feature>
<reference evidence="3" key="1">
    <citation type="submission" date="2020-06" db="EMBL/GenBank/DDBJ databases">
        <authorList>
            <consortium name="Plant Systems Biology data submission"/>
        </authorList>
    </citation>
    <scope>NUCLEOTIDE SEQUENCE</scope>
    <source>
        <strain evidence="3">D6</strain>
    </source>
</reference>
<keyword evidence="2" id="KW-1133">Transmembrane helix</keyword>
<feature type="region of interest" description="Disordered" evidence="1">
    <location>
        <begin position="692"/>
        <end position="723"/>
    </location>
</feature>
<feature type="compositionally biased region" description="Pro residues" evidence="1">
    <location>
        <begin position="413"/>
        <end position="426"/>
    </location>
</feature>
<evidence type="ECO:0000256" key="1">
    <source>
        <dbReference type="SAM" id="MobiDB-lite"/>
    </source>
</evidence>
<feature type="transmembrane region" description="Helical" evidence="2">
    <location>
        <begin position="1142"/>
        <end position="1161"/>
    </location>
</feature>
<gene>
    <name evidence="3" type="ORF">SEMRO_852_G210980.1</name>
</gene>
<keyword evidence="2" id="KW-0812">Transmembrane</keyword>
<organism evidence="3 4">
    <name type="scientific">Seminavis robusta</name>
    <dbReference type="NCBI Taxonomy" id="568900"/>
    <lineage>
        <taxon>Eukaryota</taxon>
        <taxon>Sar</taxon>
        <taxon>Stramenopiles</taxon>
        <taxon>Ochrophyta</taxon>
        <taxon>Bacillariophyta</taxon>
        <taxon>Bacillariophyceae</taxon>
        <taxon>Bacillariophycidae</taxon>
        <taxon>Naviculales</taxon>
        <taxon>Naviculaceae</taxon>
        <taxon>Seminavis</taxon>
    </lineage>
</organism>
<dbReference type="SMART" id="SM00248">
    <property type="entry name" value="ANK"/>
    <property type="match status" value="5"/>
</dbReference>
<feature type="compositionally biased region" description="Low complexity" evidence="1">
    <location>
        <begin position="157"/>
        <end position="197"/>
    </location>
</feature>
<feature type="region of interest" description="Disordered" evidence="1">
    <location>
        <begin position="408"/>
        <end position="448"/>
    </location>
</feature>
<comment type="caution">
    <text evidence="3">The sequence shown here is derived from an EMBL/GenBank/DDBJ whole genome shotgun (WGS) entry which is preliminary data.</text>
</comment>
<feature type="transmembrane region" description="Helical" evidence="2">
    <location>
        <begin position="1310"/>
        <end position="1337"/>
    </location>
</feature>
<feature type="transmembrane region" description="Helical" evidence="2">
    <location>
        <begin position="1203"/>
        <end position="1228"/>
    </location>
</feature>
<feature type="compositionally biased region" description="Basic and acidic residues" evidence="1">
    <location>
        <begin position="32"/>
        <end position="61"/>
    </location>
</feature>
<evidence type="ECO:0008006" key="5">
    <source>
        <dbReference type="Google" id="ProtNLM"/>
    </source>
</evidence>
<feature type="compositionally biased region" description="Basic and acidic residues" evidence="1">
    <location>
        <begin position="93"/>
        <end position="102"/>
    </location>
</feature>
<feature type="transmembrane region" description="Helical" evidence="2">
    <location>
        <begin position="1068"/>
        <end position="1084"/>
    </location>
</feature>
<dbReference type="OrthoDB" id="45220at2759"/>
<evidence type="ECO:0000313" key="4">
    <source>
        <dbReference type="Proteomes" id="UP001153069"/>
    </source>
</evidence>
<feature type="transmembrane region" description="Helical" evidence="2">
    <location>
        <begin position="1420"/>
        <end position="1445"/>
    </location>
</feature>
<evidence type="ECO:0000256" key="2">
    <source>
        <dbReference type="SAM" id="Phobius"/>
    </source>
</evidence>
<protein>
    <recommendedName>
        <fullName evidence="5">Ion transport domain-containing protein</fullName>
    </recommendedName>
</protein>
<feature type="region of interest" description="Disordered" evidence="1">
    <location>
        <begin position="505"/>
        <end position="530"/>
    </location>
</feature>
<feature type="compositionally biased region" description="Polar residues" evidence="1">
    <location>
        <begin position="1"/>
        <end position="19"/>
    </location>
</feature>
<feature type="compositionally biased region" description="Basic residues" evidence="1">
    <location>
        <begin position="114"/>
        <end position="124"/>
    </location>
</feature>
<dbReference type="Gene3D" id="1.25.40.20">
    <property type="entry name" value="Ankyrin repeat-containing domain"/>
    <property type="match status" value="2"/>
</dbReference>
<feature type="compositionally biased region" description="Polar residues" evidence="1">
    <location>
        <begin position="429"/>
        <end position="448"/>
    </location>
</feature>
<feature type="transmembrane region" description="Helical" evidence="2">
    <location>
        <begin position="1240"/>
        <end position="1258"/>
    </location>
</feature>
<dbReference type="Proteomes" id="UP001153069">
    <property type="component" value="Unassembled WGS sequence"/>
</dbReference>
<feature type="region of interest" description="Disordered" evidence="1">
    <location>
        <begin position="754"/>
        <end position="773"/>
    </location>
</feature>
<proteinExistence type="predicted"/>
<feature type="compositionally biased region" description="Basic residues" evidence="1">
    <location>
        <begin position="207"/>
        <end position="218"/>
    </location>
</feature>
<dbReference type="PANTHER" id="PTHR24121">
    <property type="entry name" value="NO MECHANORECEPTOR POTENTIAL C, ISOFORM D-RELATED"/>
    <property type="match status" value="1"/>
</dbReference>
<name>A0A9N8EBQ7_9STRA</name>
<feature type="compositionally biased region" description="Basic and acidic residues" evidence="1">
    <location>
        <begin position="695"/>
        <end position="706"/>
    </location>
</feature>
<feature type="region of interest" description="Disordered" evidence="1">
    <location>
        <begin position="1"/>
        <end position="365"/>
    </location>
</feature>
<feature type="compositionally biased region" description="Low complexity" evidence="1">
    <location>
        <begin position="262"/>
        <end position="304"/>
    </location>
</feature>
<evidence type="ECO:0000313" key="3">
    <source>
        <dbReference type="EMBL" id="CAB9517374.1"/>
    </source>
</evidence>
<accession>A0A9N8EBQ7</accession>